<evidence type="ECO:0000256" key="7">
    <source>
        <dbReference type="ARBA" id="ARBA00082711"/>
    </source>
</evidence>
<dbReference type="AlphaFoldDB" id="A0A3S4R6K2"/>
<evidence type="ECO:0000313" key="11">
    <source>
        <dbReference type="Proteomes" id="UP000285301"/>
    </source>
</evidence>
<dbReference type="GO" id="GO:0006412">
    <property type="term" value="P:translation"/>
    <property type="evidence" value="ECO:0007669"/>
    <property type="project" value="InterPro"/>
</dbReference>
<proteinExistence type="inferred from homology"/>
<evidence type="ECO:0000256" key="5">
    <source>
        <dbReference type="ARBA" id="ARBA00023274"/>
    </source>
</evidence>
<dbReference type="PANTHER" id="PTHR10746:SF6">
    <property type="entry name" value="LARGE RIBOSOMAL SUBUNIT PROTEIN UL4M"/>
    <property type="match status" value="1"/>
</dbReference>
<dbReference type="InterPro" id="IPR002136">
    <property type="entry name" value="Ribosomal_uL4"/>
</dbReference>
<dbReference type="FunFam" id="3.40.1370.10:FF:000005">
    <property type="entry name" value="39S ribosomal protein L4, mitochondrial"/>
    <property type="match status" value="1"/>
</dbReference>
<dbReference type="GO" id="GO:0005840">
    <property type="term" value="C:ribosome"/>
    <property type="evidence" value="ECO:0007669"/>
    <property type="project" value="UniProtKB-KW"/>
</dbReference>
<dbReference type="GO" id="GO:1990904">
    <property type="term" value="C:ribonucleoprotein complex"/>
    <property type="evidence" value="ECO:0007669"/>
    <property type="project" value="UniProtKB-KW"/>
</dbReference>
<sequence length="317" mass="36387">MNLTSKSVSRLFSSRLRLSALRSASERHSSSSTASTIGISQSTLEESKNVDSVLSVPTFFKRDLQNTELFNKNITPPREAWLENFDSLERRKLNVIELHPKVFGAFPRPDLIQLNHWWQTRYGQVDWLWFRTRAELAGSQKKPWQQKGTGRARHGSITAPQWIHGGWSHGPRGPRSHFFMLPFFTRVRGLIACLSAKFAQNDLKIVDTLEKFPSDDSKFLLEFVDKRGWGPSVLIVDKNDIFPRNIALASEDINHINLMPVYGLNVYSMLKHETLVLTLAAVEEIESKLLYQLTRNDLKEVINKFKAPYIGHQPKVF</sequence>
<evidence type="ECO:0000256" key="2">
    <source>
        <dbReference type="ARBA" id="ARBA00010528"/>
    </source>
</evidence>
<dbReference type="OrthoDB" id="275876at2759"/>
<evidence type="ECO:0000313" key="9">
    <source>
        <dbReference type="EMBL" id="RWS12227.1"/>
    </source>
</evidence>
<organism evidence="9 11">
    <name type="scientific">Dinothrombium tinctorium</name>
    <dbReference type="NCBI Taxonomy" id="1965070"/>
    <lineage>
        <taxon>Eukaryota</taxon>
        <taxon>Metazoa</taxon>
        <taxon>Ecdysozoa</taxon>
        <taxon>Arthropoda</taxon>
        <taxon>Chelicerata</taxon>
        <taxon>Arachnida</taxon>
        <taxon>Acari</taxon>
        <taxon>Acariformes</taxon>
        <taxon>Trombidiformes</taxon>
        <taxon>Prostigmata</taxon>
        <taxon>Anystina</taxon>
        <taxon>Parasitengona</taxon>
        <taxon>Trombidioidea</taxon>
        <taxon>Trombidiidae</taxon>
        <taxon>Dinothrombium</taxon>
    </lineage>
</organism>
<comment type="similarity">
    <text evidence="2">Belongs to the universal ribosomal protein uL4 family.</text>
</comment>
<dbReference type="EMBL" id="NCKU01001388">
    <property type="protein sequence ID" value="RWS12227.1"/>
    <property type="molecule type" value="Genomic_DNA"/>
</dbReference>
<dbReference type="Pfam" id="PF00573">
    <property type="entry name" value="Ribosomal_L4"/>
    <property type="match status" value="1"/>
</dbReference>
<comment type="subcellular location">
    <subcellularLocation>
        <location evidence="1">Mitochondrion</location>
    </subcellularLocation>
</comment>
<evidence type="ECO:0000313" key="8">
    <source>
        <dbReference type="EMBL" id="RWS12212.1"/>
    </source>
</evidence>
<dbReference type="GO" id="GO:0003735">
    <property type="term" value="F:structural constituent of ribosome"/>
    <property type="evidence" value="ECO:0007669"/>
    <property type="project" value="InterPro"/>
</dbReference>
<protein>
    <recommendedName>
        <fullName evidence="6">Large ribosomal subunit protein uL4m</fullName>
    </recommendedName>
    <alternativeName>
        <fullName evidence="7">39S ribosomal protein L4, mitochondrial</fullName>
    </alternativeName>
</protein>
<comment type="caution">
    <text evidence="9">The sequence shown here is derived from an EMBL/GenBank/DDBJ whole genome shotgun (WGS) entry which is preliminary data.</text>
</comment>
<dbReference type="STRING" id="1965070.A0A3S4R6K2"/>
<gene>
    <name evidence="10" type="ORF">B4U79_00239</name>
    <name evidence="9" type="ORF">B4U79_06034</name>
    <name evidence="8" type="ORF">B4U79_08338</name>
</gene>
<evidence type="ECO:0000256" key="3">
    <source>
        <dbReference type="ARBA" id="ARBA00022980"/>
    </source>
</evidence>
<reference evidence="9" key="2">
    <citation type="submission" date="2018-11" db="EMBL/GenBank/DDBJ databases">
        <title>Trombidioid mite genomics.</title>
        <authorList>
            <person name="Dong X."/>
        </authorList>
    </citation>
    <scope>NUCLEOTIDE SEQUENCE</scope>
    <source>
        <strain evidence="9">UoL-WK</strain>
    </source>
</reference>
<keyword evidence="11" id="KW-1185">Reference proteome</keyword>
<keyword evidence="3 9" id="KW-0689">Ribosomal protein</keyword>
<reference evidence="9 11" key="1">
    <citation type="journal article" date="2018" name="Gigascience">
        <title>Genomes of trombidid mites reveal novel predicted allergens and laterally-transferred genes associated with secondary metabolism.</title>
        <authorList>
            <person name="Dong X."/>
            <person name="Chaisiri K."/>
            <person name="Xia D."/>
            <person name="Armstrong S.D."/>
            <person name="Fang Y."/>
            <person name="Donnelly M.J."/>
            <person name="Kadowaki T."/>
            <person name="McGarry J.W."/>
            <person name="Darby A.C."/>
            <person name="Makepeace B.L."/>
        </authorList>
    </citation>
    <scope>NUCLEOTIDE SEQUENCE [LARGE SCALE GENOMIC DNA]</scope>
    <source>
        <strain evidence="9">UoL-WK</strain>
    </source>
</reference>
<name>A0A3S4R6K2_9ACAR</name>
<evidence type="ECO:0000256" key="1">
    <source>
        <dbReference type="ARBA" id="ARBA00004173"/>
    </source>
</evidence>
<dbReference type="SUPFAM" id="SSF52166">
    <property type="entry name" value="Ribosomal protein L4"/>
    <property type="match status" value="1"/>
</dbReference>
<dbReference type="InterPro" id="IPR023574">
    <property type="entry name" value="Ribosomal_uL4_dom_sf"/>
</dbReference>
<accession>A0A3S4R6K2</accession>
<dbReference type="EMBL" id="NCKU01000494">
    <property type="protein sequence ID" value="RWS15312.1"/>
    <property type="molecule type" value="Genomic_DNA"/>
</dbReference>
<dbReference type="NCBIfam" id="TIGR03953">
    <property type="entry name" value="rplD_bact"/>
    <property type="match status" value="1"/>
</dbReference>
<evidence type="ECO:0000256" key="6">
    <source>
        <dbReference type="ARBA" id="ARBA00040565"/>
    </source>
</evidence>
<dbReference type="Gene3D" id="3.40.1370.10">
    <property type="match status" value="1"/>
</dbReference>
<evidence type="ECO:0000313" key="10">
    <source>
        <dbReference type="EMBL" id="RWS15312.1"/>
    </source>
</evidence>
<dbReference type="InterPro" id="IPR013005">
    <property type="entry name" value="Ribosomal_uL4-like"/>
</dbReference>
<evidence type="ECO:0000256" key="4">
    <source>
        <dbReference type="ARBA" id="ARBA00023128"/>
    </source>
</evidence>
<dbReference type="Proteomes" id="UP000285301">
    <property type="component" value="Unassembled WGS sequence"/>
</dbReference>
<keyword evidence="5" id="KW-0687">Ribonucleoprotein</keyword>
<keyword evidence="4" id="KW-0496">Mitochondrion</keyword>
<dbReference type="PANTHER" id="PTHR10746">
    <property type="entry name" value="50S RIBOSOMAL PROTEIN L4"/>
    <property type="match status" value="1"/>
</dbReference>
<dbReference type="GO" id="GO:0005743">
    <property type="term" value="C:mitochondrial inner membrane"/>
    <property type="evidence" value="ECO:0007669"/>
    <property type="project" value="UniProtKB-ARBA"/>
</dbReference>
<dbReference type="EMBL" id="NCKU01001394">
    <property type="protein sequence ID" value="RWS12212.1"/>
    <property type="molecule type" value="Genomic_DNA"/>
</dbReference>